<dbReference type="OMA" id="HTANEYP"/>
<dbReference type="STRING" id="1109443.G4T7Z5"/>
<dbReference type="GO" id="GO:0003677">
    <property type="term" value="F:DNA binding"/>
    <property type="evidence" value="ECO:0007669"/>
    <property type="project" value="UniProtKB-KW"/>
</dbReference>
<evidence type="ECO:0000256" key="5">
    <source>
        <dbReference type="ARBA" id="ARBA00023125"/>
    </source>
</evidence>
<keyword evidence="7" id="KW-0539">Nucleus</keyword>
<keyword evidence="11" id="KW-1185">Reference proteome</keyword>
<dbReference type="Gene3D" id="4.10.240.10">
    <property type="entry name" value="Zn(2)-C6 fungal-type DNA-binding domain"/>
    <property type="match status" value="1"/>
</dbReference>
<dbReference type="CDD" id="cd12148">
    <property type="entry name" value="fungal_TF_MHR"/>
    <property type="match status" value="1"/>
</dbReference>
<feature type="region of interest" description="Disordered" evidence="8">
    <location>
        <begin position="113"/>
        <end position="187"/>
    </location>
</feature>
<proteinExistence type="predicted"/>
<dbReference type="PANTHER" id="PTHR31313:SF82">
    <property type="entry name" value="ACTIVATORY PROTEIN CHA4-RELATED"/>
    <property type="match status" value="1"/>
</dbReference>
<accession>G4T7Z5</accession>
<dbReference type="EMBL" id="CAFZ01000014">
    <property type="protein sequence ID" value="CCA67447.1"/>
    <property type="molecule type" value="Genomic_DNA"/>
</dbReference>
<name>G4T7Z5_SERID</name>
<dbReference type="GO" id="GO:0008270">
    <property type="term" value="F:zinc ion binding"/>
    <property type="evidence" value="ECO:0007669"/>
    <property type="project" value="InterPro"/>
</dbReference>
<comment type="subcellular location">
    <subcellularLocation>
        <location evidence="1">Nucleus</location>
    </subcellularLocation>
</comment>
<feature type="region of interest" description="Disordered" evidence="8">
    <location>
        <begin position="1"/>
        <end position="61"/>
    </location>
</feature>
<evidence type="ECO:0000256" key="3">
    <source>
        <dbReference type="ARBA" id="ARBA00022833"/>
    </source>
</evidence>
<keyword evidence="4" id="KW-0805">Transcription regulation</keyword>
<keyword evidence="3" id="KW-0862">Zinc</keyword>
<evidence type="ECO:0000256" key="4">
    <source>
        <dbReference type="ARBA" id="ARBA00023015"/>
    </source>
</evidence>
<dbReference type="PANTHER" id="PTHR31313">
    <property type="entry name" value="TY1 ENHANCER ACTIVATOR"/>
    <property type="match status" value="1"/>
</dbReference>
<dbReference type="SUPFAM" id="SSF57701">
    <property type="entry name" value="Zn2/Cys6 DNA-binding domain"/>
    <property type="match status" value="1"/>
</dbReference>
<keyword evidence="2" id="KW-0479">Metal-binding</keyword>
<dbReference type="InParanoid" id="G4T7Z5"/>
<reference evidence="10 11" key="1">
    <citation type="journal article" date="2011" name="PLoS Pathog.">
        <title>Endophytic Life Strategies Decoded by Genome and Transcriptome Analyses of the Mutualistic Root Symbiont Piriformospora indica.</title>
        <authorList>
            <person name="Zuccaro A."/>
            <person name="Lahrmann U."/>
            <person name="Guldener U."/>
            <person name="Langen G."/>
            <person name="Pfiffi S."/>
            <person name="Biedenkopf D."/>
            <person name="Wong P."/>
            <person name="Samans B."/>
            <person name="Grimm C."/>
            <person name="Basiewicz M."/>
            <person name="Murat C."/>
            <person name="Martin F."/>
            <person name="Kogel K.H."/>
        </authorList>
    </citation>
    <scope>NUCLEOTIDE SEQUENCE [LARGE SCALE GENOMIC DNA]</scope>
    <source>
        <strain evidence="10 11">DSM 11827</strain>
    </source>
</reference>
<evidence type="ECO:0000256" key="8">
    <source>
        <dbReference type="SAM" id="MobiDB-lite"/>
    </source>
</evidence>
<dbReference type="OrthoDB" id="3202896at2759"/>
<dbReference type="AlphaFoldDB" id="G4T7Z5"/>
<evidence type="ECO:0000313" key="11">
    <source>
        <dbReference type="Proteomes" id="UP000007148"/>
    </source>
</evidence>
<keyword evidence="6" id="KW-0804">Transcription</keyword>
<feature type="region of interest" description="Disordered" evidence="8">
    <location>
        <begin position="199"/>
        <end position="242"/>
    </location>
</feature>
<dbReference type="GO" id="GO:0000981">
    <property type="term" value="F:DNA-binding transcription factor activity, RNA polymerase II-specific"/>
    <property type="evidence" value="ECO:0007669"/>
    <property type="project" value="InterPro"/>
</dbReference>
<organism evidence="10 11">
    <name type="scientific">Serendipita indica (strain DSM 11827)</name>
    <name type="common">Root endophyte fungus</name>
    <name type="synonym">Piriformospora indica</name>
    <dbReference type="NCBI Taxonomy" id="1109443"/>
    <lineage>
        <taxon>Eukaryota</taxon>
        <taxon>Fungi</taxon>
        <taxon>Dikarya</taxon>
        <taxon>Basidiomycota</taxon>
        <taxon>Agaricomycotina</taxon>
        <taxon>Agaricomycetes</taxon>
        <taxon>Sebacinales</taxon>
        <taxon>Serendipitaceae</taxon>
        <taxon>Serendipita</taxon>
    </lineage>
</organism>
<dbReference type="InterPro" id="IPR001138">
    <property type="entry name" value="Zn2Cys6_DnaBD"/>
</dbReference>
<evidence type="ECO:0000259" key="9">
    <source>
        <dbReference type="SMART" id="SM00066"/>
    </source>
</evidence>
<feature type="compositionally biased region" description="Polar residues" evidence="8">
    <location>
        <begin position="40"/>
        <end position="59"/>
    </location>
</feature>
<evidence type="ECO:0000256" key="7">
    <source>
        <dbReference type="ARBA" id="ARBA00023242"/>
    </source>
</evidence>
<dbReference type="SMART" id="SM00066">
    <property type="entry name" value="GAL4"/>
    <property type="match status" value="1"/>
</dbReference>
<evidence type="ECO:0000313" key="10">
    <source>
        <dbReference type="EMBL" id="CCA67447.1"/>
    </source>
</evidence>
<sequence>MDPLPNQPLVVNLPSFQIPQEASAQPNAPGEDGPQALRPAQSTALPTNSWSDQPPTQAGNARARVYVACAACRSRKTKCDGLKPEYAPGPPYQEYLPESEKYKLANGICLYDSLPKRRGPDRLPGARVRKKASKIDDSGVERVAAVRRRKTDDVDPTSDPTFESSKPESSKHRSRSNAPTAKDNTPLSLLVDAANRLEATSISGPNDQPTRLTTSSPTRASPEDIPSWLTGSTGLSPPISHQRLSNQPYILLSKSSTSNPTAQHGDDIHHPHNPYRSIPMPIQPHGDITRIVSASDDPNSSVTHRPHTANEYPAASVQAISYEYVPSSGAYIQLIDENDQTTNDEHTLTLTDGLAVSIPPEPSSQFVRRSWFDGLIDFYASFDVPNARPYYSMTTGFLTTDMRNQAQASIVSSVRTMFARSSWWFSLIHVPTFWSNFHHHQLHGESNLQPALVWSLLAISTYLNSSELEGGAWGRERANRLRDEAEASIASSLAIGWVDLQLAQAAWYSDLVRLADVSPLVWRIDGQLLAMYEACPHPYHTLARCREAIMRLDNILRLLKYSSLDADNPMVTRFDSRATPITQRLHGWQDIGIVSNQGTLPGSHSTRPTHHEHTLIPKISHISRPSSSSYPQIVARGQQYTTSTPSRHSCHCHDLALGETEPGVAKLTPMWHYTSKWPNQHDPAEIQKEEARRTVWSFITLASAFGNHAATLGADEVHVNLWSTAAENFALLFPGEATFQAEYDRFQHSQFDMKNTVWALYARAQLLWLACLRMRQTPGPADLIPLPGTQPDELNLYASPAGSPREITAGGSSSADLTAFAMHAWMQTQEIEDALNSHTCNLERAFIFHGREYLSSRYVPFPTSGNHALFNRHQADDWLQHQTEVVRRMLSGLSNITGNSKSALAHRPFFVFWFVVHVLKLLNLWSRDHSMTQALRFSFSFLPAIDYLSRLWPCQSGYNG</sequence>
<evidence type="ECO:0000256" key="2">
    <source>
        <dbReference type="ARBA" id="ARBA00022723"/>
    </source>
</evidence>
<dbReference type="CDD" id="cd00067">
    <property type="entry name" value="GAL4"/>
    <property type="match status" value="1"/>
</dbReference>
<comment type="caution">
    <text evidence="10">The sequence shown here is derived from an EMBL/GenBank/DDBJ whole genome shotgun (WGS) entry which is preliminary data.</text>
</comment>
<feature type="domain" description="Zn(2)-C6 fungal-type" evidence="9">
    <location>
        <begin position="63"/>
        <end position="120"/>
    </location>
</feature>
<feature type="compositionally biased region" description="Polar residues" evidence="8">
    <location>
        <begin position="176"/>
        <end position="187"/>
    </location>
</feature>
<dbReference type="InterPro" id="IPR051615">
    <property type="entry name" value="Transcr_Regulatory_Elem"/>
</dbReference>
<dbReference type="GO" id="GO:0005634">
    <property type="term" value="C:nucleus"/>
    <property type="evidence" value="ECO:0007669"/>
    <property type="project" value="UniProtKB-SubCell"/>
</dbReference>
<dbReference type="HOGENOM" id="CLU_010791_0_0_1"/>
<gene>
    <name evidence="10" type="ORF">PIIN_01278</name>
</gene>
<keyword evidence="5" id="KW-0238">DNA-binding</keyword>
<feature type="compositionally biased region" description="Low complexity" evidence="8">
    <location>
        <begin position="1"/>
        <end position="14"/>
    </location>
</feature>
<feature type="compositionally biased region" description="Polar residues" evidence="8">
    <location>
        <begin position="199"/>
        <end position="219"/>
    </location>
</feature>
<evidence type="ECO:0000256" key="1">
    <source>
        <dbReference type="ARBA" id="ARBA00004123"/>
    </source>
</evidence>
<dbReference type="InterPro" id="IPR036864">
    <property type="entry name" value="Zn2-C6_fun-type_DNA-bd_sf"/>
</dbReference>
<dbReference type="Proteomes" id="UP000007148">
    <property type="component" value="Unassembled WGS sequence"/>
</dbReference>
<feature type="compositionally biased region" description="Polar residues" evidence="8">
    <location>
        <begin position="15"/>
        <end position="26"/>
    </location>
</feature>
<evidence type="ECO:0000256" key="6">
    <source>
        <dbReference type="ARBA" id="ARBA00023163"/>
    </source>
</evidence>
<protein>
    <recommendedName>
        <fullName evidence="9">Zn(2)-C6 fungal-type domain-containing protein</fullName>
    </recommendedName>
</protein>
<dbReference type="eggNOG" id="ENOG502QWTJ">
    <property type="taxonomic scope" value="Eukaryota"/>
</dbReference>